<dbReference type="Gene3D" id="1.50.10.10">
    <property type="match status" value="1"/>
</dbReference>
<dbReference type="EMBL" id="BAVR01000076">
    <property type="protein sequence ID" value="GAE90537.1"/>
    <property type="molecule type" value="Genomic_DNA"/>
</dbReference>
<keyword evidence="2" id="KW-0808">Transferase</keyword>
<evidence type="ECO:0000256" key="1">
    <source>
        <dbReference type="ARBA" id="ARBA00022676"/>
    </source>
</evidence>
<dbReference type="InterPro" id="IPR008928">
    <property type="entry name" value="6-hairpin_glycosidase_sf"/>
</dbReference>
<accession>W4VBG6</accession>
<sequence>MVKRDEGLIKLLTPPFDEGDLEPGYIKSYVPGVRENGGQYTHAAAWVIMAFAKMGDGNKAMELFDLLNPINHSRTHIEYSRYKVEPYVMAADVYSVPPHTGRGGWTWYTGSAGWIYRVGFEYILGFKSVEKLLR</sequence>
<dbReference type="SUPFAM" id="SSF48208">
    <property type="entry name" value="Six-hairpin glycosidases"/>
    <property type="match status" value="1"/>
</dbReference>
<dbReference type="AlphaFoldDB" id="W4VBG6"/>
<evidence type="ECO:0000256" key="2">
    <source>
        <dbReference type="ARBA" id="ARBA00022679"/>
    </source>
</evidence>
<dbReference type="PANTHER" id="PTHR37469">
    <property type="entry name" value="CELLOBIONIC ACID PHOSPHORYLASE-RELATED"/>
    <property type="match status" value="1"/>
</dbReference>
<dbReference type="PANTHER" id="PTHR37469:SF2">
    <property type="entry name" value="CELLOBIONIC ACID PHOSPHORYLASE"/>
    <property type="match status" value="1"/>
</dbReference>
<gene>
    <name evidence="4" type="ORF">JCM21531_4160</name>
</gene>
<dbReference type="GO" id="GO:0005975">
    <property type="term" value="P:carbohydrate metabolic process"/>
    <property type="evidence" value="ECO:0007669"/>
    <property type="project" value="InterPro"/>
</dbReference>
<protein>
    <submittedName>
        <fullName evidence="4">Cyclic beta-1,2-glucan synthase</fullName>
    </submittedName>
</protein>
<dbReference type="InterPro" id="IPR012341">
    <property type="entry name" value="6hp_glycosidase-like_sf"/>
</dbReference>
<dbReference type="Proteomes" id="UP000019109">
    <property type="component" value="Unassembled WGS sequence"/>
</dbReference>
<dbReference type="STRING" id="1294263.JCM21531_4160"/>
<dbReference type="Pfam" id="PF17167">
    <property type="entry name" value="Glyco_hydro_94"/>
    <property type="match status" value="1"/>
</dbReference>
<comment type="caution">
    <text evidence="4">The sequence shown here is derived from an EMBL/GenBank/DDBJ whole genome shotgun (WGS) entry which is preliminary data.</text>
</comment>
<proteinExistence type="predicted"/>
<evidence type="ECO:0000259" key="3">
    <source>
        <dbReference type="Pfam" id="PF17167"/>
    </source>
</evidence>
<evidence type="ECO:0000313" key="5">
    <source>
        <dbReference type="Proteomes" id="UP000019109"/>
    </source>
</evidence>
<organism evidence="4 5">
    <name type="scientific">Acetivibrio straminisolvens JCM 21531</name>
    <dbReference type="NCBI Taxonomy" id="1294263"/>
    <lineage>
        <taxon>Bacteria</taxon>
        <taxon>Bacillati</taxon>
        <taxon>Bacillota</taxon>
        <taxon>Clostridia</taxon>
        <taxon>Eubacteriales</taxon>
        <taxon>Oscillospiraceae</taxon>
        <taxon>Acetivibrio</taxon>
    </lineage>
</organism>
<dbReference type="InterPro" id="IPR033432">
    <property type="entry name" value="GH94_catalytic"/>
</dbReference>
<name>W4VBG6_9FIRM</name>
<dbReference type="GO" id="GO:0016757">
    <property type="term" value="F:glycosyltransferase activity"/>
    <property type="evidence" value="ECO:0007669"/>
    <property type="project" value="UniProtKB-KW"/>
</dbReference>
<keyword evidence="5" id="KW-1185">Reference proteome</keyword>
<reference evidence="4" key="1">
    <citation type="journal article" date="2014" name="Genome Announc.">
        <title>Draft Genome Sequence of Clostridium straminisolvens Strain JCM 21531T, Isolated from a Cellulose-Degrading Bacterial Community.</title>
        <authorList>
            <person name="Yuki M."/>
            <person name="Oshima K."/>
            <person name="Suda W."/>
            <person name="Sakamoto M."/>
            <person name="Kitamura K."/>
            <person name="Iida T."/>
            <person name="Hattori M."/>
            <person name="Ohkuma M."/>
        </authorList>
    </citation>
    <scope>NUCLEOTIDE SEQUENCE [LARGE SCALE GENOMIC DNA]</scope>
    <source>
        <strain evidence="4">JCM 21531</strain>
    </source>
</reference>
<keyword evidence="1" id="KW-0328">Glycosyltransferase</keyword>
<evidence type="ECO:0000313" key="4">
    <source>
        <dbReference type="EMBL" id="GAE90537.1"/>
    </source>
</evidence>
<dbReference type="InterPro" id="IPR052047">
    <property type="entry name" value="GH94_Enzymes"/>
</dbReference>
<feature type="domain" description="Glycosyl hydrolase 94 catalytic" evidence="3">
    <location>
        <begin position="4"/>
        <end position="125"/>
    </location>
</feature>